<reference evidence="2 3" key="1">
    <citation type="submission" date="2021-01" db="EMBL/GenBank/DDBJ databases">
        <title>Genomic Encyclopedia of Type Strains, Phase IV (KMG-IV): sequencing the most valuable type-strain genomes for metagenomic binning, comparative biology and taxonomic classification.</title>
        <authorList>
            <person name="Goeker M."/>
        </authorList>
    </citation>
    <scope>NUCLEOTIDE SEQUENCE [LARGE SCALE GENOMIC DNA]</scope>
    <source>
        <strain evidence="2 3">DSM 25890</strain>
    </source>
</reference>
<accession>A0ABS2NR49</accession>
<sequence>MSNKNSFERDQQLPAINRVQPHNYNVMPDGMLEAISPTDLALMAILKDAPKILTEEQNNNKNR</sequence>
<organism evidence="2 3">
    <name type="scientific">Alkaliphilus hydrothermalis</name>
    <dbReference type="NCBI Taxonomy" id="1482730"/>
    <lineage>
        <taxon>Bacteria</taxon>
        <taxon>Bacillati</taxon>
        <taxon>Bacillota</taxon>
        <taxon>Clostridia</taxon>
        <taxon>Peptostreptococcales</taxon>
        <taxon>Natronincolaceae</taxon>
        <taxon>Alkaliphilus</taxon>
    </lineage>
</organism>
<name>A0ABS2NR49_9FIRM</name>
<proteinExistence type="predicted"/>
<feature type="compositionally biased region" description="Basic and acidic residues" evidence="1">
    <location>
        <begin position="1"/>
        <end position="11"/>
    </location>
</feature>
<protein>
    <submittedName>
        <fullName evidence="2">Uncharacterized protein</fullName>
    </submittedName>
</protein>
<dbReference type="Proteomes" id="UP001314796">
    <property type="component" value="Unassembled WGS sequence"/>
</dbReference>
<gene>
    <name evidence="2" type="ORF">JOC73_001997</name>
</gene>
<evidence type="ECO:0000256" key="1">
    <source>
        <dbReference type="SAM" id="MobiDB-lite"/>
    </source>
</evidence>
<feature type="region of interest" description="Disordered" evidence="1">
    <location>
        <begin position="1"/>
        <end position="21"/>
    </location>
</feature>
<keyword evidence="3" id="KW-1185">Reference proteome</keyword>
<evidence type="ECO:0000313" key="2">
    <source>
        <dbReference type="EMBL" id="MBM7615427.1"/>
    </source>
</evidence>
<dbReference type="EMBL" id="JAFBEE010000012">
    <property type="protein sequence ID" value="MBM7615427.1"/>
    <property type="molecule type" value="Genomic_DNA"/>
</dbReference>
<evidence type="ECO:0000313" key="3">
    <source>
        <dbReference type="Proteomes" id="UP001314796"/>
    </source>
</evidence>
<comment type="caution">
    <text evidence="2">The sequence shown here is derived from an EMBL/GenBank/DDBJ whole genome shotgun (WGS) entry which is preliminary data.</text>
</comment>
<dbReference type="RefSeq" id="WP_204402629.1">
    <property type="nucleotide sequence ID" value="NZ_JAFBEE010000012.1"/>
</dbReference>